<gene>
    <name evidence="2" type="ORF">LJ657_24970</name>
</gene>
<evidence type="ECO:0000256" key="1">
    <source>
        <dbReference type="SAM" id="MobiDB-lite"/>
    </source>
</evidence>
<name>A0A9Q3VRI7_9ACTN</name>
<comment type="caution">
    <text evidence="2">The sequence shown here is derived from an EMBL/GenBank/DDBJ whole genome shotgun (WGS) entry which is preliminary data.</text>
</comment>
<dbReference type="RefSeq" id="WP_232650983.1">
    <property type="nucleotide sequence ID" value="NZ_JAJSBI010000013.1"/>
</dbReference>
<evidence type="ECO:0000313" key="2">
    <source>
        <dbReference type="EMBL" id="MCD9876832.1"/>
    </source>
</evidence>
<accession>A0A9Q3VRI7</accession>
<sequence>MREHIELIERYGEQWRWVGGGSGSGDGPVDVAGMGPHDGLDTHTWARLREEL</sequence>
<dbReference type="AlphaFoldDB" id="A0A9Q3VRI7"/>
<feature type="region of interest" description="Disordered" evidence="1">
    <location>
        <begin position="19"/>
        <end position="40"/>
    </location>
</feature>
<reference evidence="2" key="1">
    <citation type="submission" date="2021-12" db="EMBL/GenBank/DDBJ databases">
        <authorList>
            <person name="Lee J.-H."/>
            <person name="Kim S.-B."/>
        </authorList>
    </citation>
    <scope>NUCLEOTIDE SEQUENCE</scope>
    <source>
        <strain evidence="2">NR30</strain>
    </source>
</reference>
<proteinExistence type="predicted"/>
<evidence type="ECO:0000313" key="3">
    <source>
        <dbReference type="Proteomes" id="UP001108029"/>
    </source>
</evidence>
<dbReference type="Proteomes" id="UP001108029">
    <property type="component" value="Unassembled WGS sequence"/>
</dbReference>
<protein>
    <submittedName>
        <fullName evidence="2">Uncharacterized protein</fullName>
    </submittedName>
</protein>
<dbReference type="EMBL" id="JAJSBI010000013">
    <property type="protein sequence ID" value="MCD9876832.1"/>
    <property type="molecule type" value="Genomic_DNA"/>
</dbReference>
<organism evidence="2 3">
    <name type="scientific">Streptomyces guryensis</name>
    <dbReference type="NCBI Taxonomy" id="2886947"/>
    <lineage>
        <taxon>Bacteria</taxon>
        <taxon>Bacillati</taxon>
        <taxon>Actinomycetota</taxon>
        <taxon>Actinomycetes</taxon>
        <taxon>Kitasatosporales</taxon>
        <taxon>Streptomycetaceae</taxon>
        <taxon>Streptomyces</taxon>
    </lineage>
</organism>
<keyword evidence="3" id="KW-1185">Reference proteome</keyword>